<reference evidence="1" key="1">
    <citation type="submission" date="2014-11" db="EMBL/GenBank/DDBJ databases">
        <authorList>
            <person name="Amaro Gonzalez C."/>
        </authorList>
    </citation>
    <scope>NUCLEOTIDE SEQUENCE</scope>
</reference>
<name>A0A0E9XQ61_ANGAN</name>
<accession>A0A0E9XQ61</accession>
<reference evidence="1" key="2">
    <citation type="journal article" date="2015" name="Fish Shellfish Immunol.">
        <title>Early steps in the European eel (Anguilla anguilla)-Vibrio vulnificus interaction in the gills: Role of the RtxA13 toxin.</title>
        <authorList>
            <person name="Callol A."/>
            <person name="Pajuelo D."/>
            <person name="Ebbesson L."/>
            <person name="Teles M."/>
            <person name="MacKenzie S."/>
            <person name="Amaro C."/>
        </authorList>
    </citation>
    <scope>NUCLEOTIDE SEQUENCE</scope>
</reference>
<organism evidence="1">
    <name type="scientific">Anguilla anguilla</name>
    <name type="common">European freshwater eel</name>
    <name type="synonym">Muraena anguilla</name>
    <dbReference type="NCBI Taxonomy" id="7936"/>
    <lineage>
        <taxon>Eukaryota</taxon>
        <taxon>Metazoa</taxon>
        <taxon>Chordata</taxon>
        <taxon>Craniata</taxon>
        <taxon>Vertebrata</taxon>
        <taxon>Euteleostomi</taxon>
        <taxon>Actinopterygii</taxon>
        <taxon>Neopterygii</taxon>
        <taxon>Teleostei</taxon>
        <taxon>Anguilliformes</taxon>
        <taxon>Anguillidae</taxon>
        <taxon>Anguilla</taxon>
    </lineage>
</organism>
<protein>
    <submittedName>
        <fullName evidence="1">Uncharacterized protein</fullName>
    </submittedName>
</protein>
<sequence length="55" mass="6436">MKKDLKFSRCLTPTFRTIKGEKAPYLEIVILNIFQFSTRSMFTYDITSRVSTPTL</sequence>
<proteinExistence type="predicted"/>
<dbReference type="AlphaFoldDB" id="A0A0E9XQ61"/>
<dbReference type="EMBL" id="GBXM01004587">
    <property type="protein sequence ID" value="JAI03991.1"/>
    <property type="molecule type" value="Transcribed_RNA"/>
</dbReference>
<evidence type="ECO:0000313" key="1">
    <source>
        <dbReference type="EMBL" id="JAI03991.1"/>
    </source>
</evidence>